<evidence type="ECO:0000256" key="1">
    <source>
        <dbReference type="SAM" id="Phobius"/>
    </source>
</evidence>
<dbReference type="KEGG" id="tsph:KIH39_16420"/>
<proteinExistence type="predicted"/>
<feature type="transmembrane region" description="Helical" evidence="1">
    <location>
        <begin position="6"/>
        <end position="25"/>
    </location>
</feature>
<keyword evidence="3" id="KW-1185">Reference proteome</keyword>
<keyword evidence="1" id="KW-0472">Membrane</keyword>
<accession>A0A8E6B213</accession>
<dbReference type="AlphaFoldDB" id="A0A8E6B213"/>
<dbReference type="CDD" id="cd07818">
    <property type="entry name" value="SRPBCC_1"/>
    <property type="match status" value="1"/>
</dbReference>
<evidence type="ECO:0000313" key="3">
    <source>
        <dbReference type="Proteomes" id="UP000676194"/>
    </source>
</evidence>
<name>A0A8E6B213_9BACT</name>
<dbReference type="Pfam" id="PF10604">
    <property type="entry name" value="Polyketide_cyc2"/>
    <property type="match status" value="1"/>
</dbReference>
<sequence length="179" mass="20535">MLEILIYVGIALAAFFLVIIGLALTKPKKFVVERSQNIQASPAKIYEYISDFHHWKSWSPWEKLDPEMQATFSGAEKGKGAVYEWLGNKKAGQGRMEILDAEPERYVSIKLDFIKPFPSHNTTTFKLEPQAEHSTVMTWRMEGPMVFMGRVMSVFINMEKMVGRDFENGLLNLKELAEK</sequence>
<dbReference type="InterPro" id="IPR019587">
    <property type="entry name" value="Polyketide_cyclase/dehydratase"/>
</dbReference>
<reference evidence="2" key="1">
    <citation type="submission" date="2021-05" db="EMBL/GenBank/DDBJ databases">
        <title>Complete genome sequence of the cellulolytic planctomycete Telmatocola sphagniphila SP2T and characterization of the first cellulase from planctomycetes.</title>
        <authorList>
            <person name="Rakitin A.L."/>
            <person name="Beletsky A.V."/>
            <person name="Naumoff D.G."/>
            <person name="Kulichevskaya I.S."/>
            <person name="Mardanov A.V."/>
            <person name="Ravin N.V."/>
            <person name="Dedysh S.N."/>
        </authorList>
    </citation>
    <scope>NUCLEOTIDE SEQUENCE</scope>
    <source>
        <strain evidence="2">SP2T</strain>
    </source>
</reference>
<dbReference type="SUPFAM" id="SSF55961">
    <property type="entry name" value="Bet v1-like"/>
    <property type="match status" value="1"/>
</dbReference>
<keyword evidence="1" id="KW-1133">Transmembrane helix</keyword>
<protein>
    <submittedName>
        <fullName evidence="2">SRPBCC family protein</fullName>
    </submittedName>
</protein>
<keyword evidence="1" id="KW-0812">Transmembrane</keyword>
<gene>
    <name evidence="2" type="ORF">KIH39_16420</name>
</gene>
<dbReference type="EMBL" id="CP074694">
    <property type="protein sequence ID" value="QVL30433.1"/>
    <property type="molecule type" value="Genomic_DNA"/>
</dbReference>
<evidence type="ECO:0000313" key="2">
    <source>
        <dbReference type="EMBL" id="QVL30433.1"/>
    </source>
</evidence>
<dbReference type="Proteomes" id="UP000676194">
    <property type="component" value="Chromosome"/>
</dbReference>
<dbReference type="Gene3D" id="3.30.530.20">
    <property type="match status" value="1"/>
</dbReference>
<dbReference type="InterPro" id="IPR023393">
    <property type="entry name" value="START-like_dom_sf"/>
</dbReference>
<organism evidence="2 3">
    <name type="scientific">Telmatocola sphagniphila</name>
    <dbReference type="NCBI Taxonomy" id="1123043"/>
    <lineage>
        <taxon>Bacteria</taxon>
        <taxon>Pseudomonadati</taxon>
        <taxon>Planctomycetota</taxon>
        <taxon>Planctomycetia</taxon>
        <taxon>Gemmatales</taxon>
        <taxon>Gemmataceae</taxon>
    </lineage>
</organism>
<dbReference type="RefSeq" id="WP_213494304.1">
    <property type="nucleotide sequence ID" value="NZ_CP074694.1"/>
</dbReference>